<keyword evidence="6 10" id="KW-0812">Transmembrane</keyword>
<evidence type="ECO:0000256" key="9">
    <source>
        <dbReference type="ARBA" id="ARBA00023136"/>
    </source>
</evidence>
<dbReference type="GO" id="GO:0015675">
    <property type="term" value="P:nickel cation transport"/>
    <property type="evidence" value="ECO:0007669"/>
    <property type="project" value="UniProtKB-KW"/>
</dbReference>
<dbReference type="InterPro" id="IPR035906">
    <property type="entry name" value="MetI-like_sf"/>
</dbReference>
<dbReference type="EMBL" id="BKAR01000046">
    <property type="protein sequence ID" value="GEP85766.1"/>
    <property type="molecule type" value="Genomic_DNA"/>
</dbReference>
<feature type="transmembrane region" description="Helical" evidence="10">
    <location>
        <begin position="437"/>
        <end position="459"/>
    </location>
</feature>
<evidence type="ECO:0000256" key="6">
    <source>
        <dbReference type="ARBA" id="ARBA00022692"/>
    </source>
</evidence>
<sequence length="572" mass="63307">MEDMQQSSASAHVGKSTDHTLMWQRINRILALIVLVLLIVMPLCLILWKGFAPTAESGILSNIGQLAQGDNIKILWNSVVLGIAVVLLSTVIALPLSYIMVKTSLARHQWIDILIMIPFMTPPYIGAMGWMLTMQHNGLLEQLVPGAAKVTPLFFSFFGMALIMSCHLAPFLYVVLKKALLNVQQSQEEAALVYGGSFMYRFRRVILPMFVSGYSMGALLVFVKTIGEFGTPITMGNRIGYRVLTSEIHHSASIWPIDFQHAALLSTLLLGVSMGVWALQTWFQTRTAVAGDSGKGRKTMQKARNKWDIILYAIVGFALFLTIIMPYASIVVNAFVKQLSKGLKLQNITLDNFIQVLSGNGGIALANSLMLALAAATIASVLGLWFVLASEGKNKKKESDSWMRRLIDFFSLLPNTVPGIIVVIGLILFWNNKVNPIPAYNTIGILVITYTVLYIPYAVQNIKNVNQTIGHNLMEAAEMSGSTGWTRFRTIKLPLLTPGIISGWILIFCISMRELVGSLMLRPPNTDTSATYIYRQFEQGESAQGMAMALLSVGITSIILILMQVWQNRKER</sequence>
<keyword evidence="2 10" id="KW-0813">Transport</keyword>
<accession>A0A239TJY7</accession>
<evidence type="ECO:0000256" key="10">
    <source>
        <dbReference type="RuleBase" id="RU363032"/>
    </source>
</evidence>
<evidence type="ECO:0000256" key="4">
    <source>
        <dbReference type="ARBA" id="ARBA00022519"/>
    </source>
</evidence>
<feature type="transmembrane region" description="Helical" evidence="10">
    <location>
        <begin position="493"/>
        <end position="513"/>
    </location>
</feature>
<dbReference type="GO" id="GO:0005886">
    <property type="term" value="C:plasma membrane"/>
    <property type="evidence" value="ECO:0007669"/>
    <property type="project" value="UniProtKB-SubCell"/>
</dbReference>
<dbReference type="Pfam" id="PF00528">
    <property type="entry name" value="BPD_transp_1"/>
    <property type="match status" value="2"/>
</dbReference>
<comment type="similarity">
    <text evidence="10">Belongs to the binding-protein-dependent transport system permease family.</text>
</comment>
<evidence type="ECO:0000256" key="5">
    <source>
        <dbReference type="ARBA" id="ARBA00022596"/>
    </source>
</evidence>
<dbReference type="PROSITE" id="PS50928">
    <property type="entry name" value="ABC_TM1"/>
    <property type="match status" value="2"/>
</dbReference>
<evidence type="ECO:0000256" key="2">
    <source>
        <dbReference type="ARBA" id="ARBA00022448"/>
    </source>
</evidence>
<feature type="transmembrane region" description="Helical" evidence="10">
    <location>
        <begin position="259"/>
        <end position="279"/>
    </location>
</feature>
<feature type="transmembrane region" description="Helical" evidence="10">
    <location>
        <begin position="363"/>
        <end position="388"/>
    </location>
</feature>
<keyword evidence="7 10" id="KW-1133">Transmembrane helix</keyword>
<dbReference type="Proteomes" id="UP000321736">
    <property type="component" value="Unassembled WGS sequence"/>
</dbReference>
<protein>
    <recommendedName>
        <fullName evidence="11">ABC transmembrane type-1 domain-containing protein</fullName>
    </recommendedName>
</protein>
<gene>
    <name evidence="12" type="ORF">SPI02_23510</name>
</gene>
<feature type="transmembrane region" description="Helical" evidence="10">
    <location>
        <begin position="74"/>
        <end position="101"/>
    </location>
</feature>
<feature type="transmembrane region" description="Helical" evidence="10">
    <location>
        <begin position="309"/>
        <end position="336"/>
    </location>
</feature>
<keyword evidence="3" id="KW-1003">Cell membrane</keyword>
<feature type="domain" description="ABC transmembrane type-1" evidence="11">
    <location>
        <begin position="75"/>
        <end position="280"/>
    </location>
</feature>
<keyword evidence="13" id="KW-1185">Reference proteome</keyword>
<keyword evidence="9 10" id="KW-0472">Membrane</keyword>
<evidence type="ECO:0000313" key="12">
    <source>
        <dbReference type="EMBL" id="GEP85766.1"/>
    </source>
</evidence>
<evidence type="ECO:0000256" key="7">
    <source>
        <dbReference type="ARBA" id="ARBA00022989"/>
    </source>
</evidence>
<feature type="transmembrane region" description="Helical" evidence="10">
    <location>
        <begin position="153"/>
        <end position="176"/>
    </location>
</feature>
<feature type="transmembrane region" description="Helical" evidence="10">
    <location>
        <begin position="546"/>
        <end position="566"/>
    </location>
</feature>
<dbReference type="GO" id="GO:0055085">
    <property type="term" value="P:transmembrane transport"/>
    <property type="evidence" value="ECO:0007669"/>
    <property type="project" value="InterPro"/>
</dbReference>
<feature type="transmembrane region" description="Helical" evidence="10">
    <location>
        <begin position="205"/>
        <end position="223"/>
    </location>
</feature>
<reference evidence="12 13" key="1">
    <citation type="submission" date="2019-07" db="EMBL/GenBank/DDBJ databases">
        <title>Whole genome shotgun sequence of Staphylococcus piscifermentans NBRC 109625.</title>
        <authorList>
            <person name="Hosoyama A."/>
            <person name="Uohara A."/>
            <person name="Ohji S."/>
            <person name="Ichikawa N."/>
        </authorList>
    </citation>
    <scope>NUCLEOTIDE SEQUENCE [LARGE SCALE GENOMIC DNA]</scope>
    <source>
        <strain evidence="12 13">NBRC 109625</strain>
    </source>
</reference>
<evidence type="ECO:0000259" key="11">
    <source>
        <dbReference type="PROSITE" id="PS50928"/>
    </source>
</evidence>
<feature type="domain" description="ABC transmembrane type-1" evidence="11">
    <location>
        <begin position="365"/>
        <end position="563"/>
    </location>
</feature>
<dbReference type="SUPFAM" id="SSF161098">
    <property type="entry name" value="MetI-like"/>
    <property type="match status" value="2"/>
</dbReference>
<evidence type="ECO:0000256" key="8">
    <source>
        <dbReference type="ARBA" id="ARBA00023112"/>
    </source>
</evidence>
<feature type="transmembrane region" description="Helical" evidence="10">
    <location>
        <begin position="29"/>
        <end position="48"/>
    </location>
</feature>
<proteinExistence type="inferred from homology"/>
<keyword evidence="8" id="KW-0406">Ion transport</keyword>
<dbReference type="CDD" id="cd06261">
    <property type="entry name" value="TM_PBP2"/>
    <property type="match status" value="2"/>
</dbReference>
<dbReference type="PANTHER" id="PTHR43357">
    <property type="entry name" value="INNER MEMBRANE ABC TRANSPORTER PERMEASE PROTEIN YDCV"/>
    <property type="match status" value="1"/>
</dbReference>
<evidence type="ECO:0000256" key="3">
    <source>
        <dbReference type="ARBA" id="ARBA00022475"/>
    </source>
</evidence>
<dbReference type="PANTHER" id="PTHR43357:SF3">
    <property type="entry name" value="FE(3+)-TRANSPORT SYSTEM PERMEASE PROTEIN FBPB 2"/>
    <property type="match status" value="1"/>
</dbReference>
<organism evidence="12 13">
    <name type="scientific">Staphylococcus piscifermentans</name>
    <dbReference type="NCBI Taxonomy" id="70258"/>
    <lineage>
        <taxon>Bacteria</taxon>
        <taxon>Bacillati</taxon>
        <taxon>Bacillota</taxon>
        <taxon>Bacilli</taxon>
        <taxon>Bacillales</taxon>
        <taxon>Staphylococcaceae</taxon>
        <taxon>Staphylococcus</taxon>
    </lineage>
</organism>
<keyword evidence="4" id="KW-0997">Cell inner membrane</keyword>
<feature type="transmembrane region" description="Helical" evidence="10">
    <location>
        <begin position="113"/>
        <end position="133"/>
    </location>
</feature>
<evidence type="ECO:0000256" key="1">
    <source>
        <dbReference type="ARBA" id="ARBA00004429"/>
    </source>
</evidence>
<dbReference type="AlphaFoldDB" id="A0A239TJY7"/>
<dbReference type="InterPro" id="IPR000515">
    <property type="entry name" value="MetI-like"/>
</dbReference>
<evidence type="ECO:0000313" key="13">
    <source>
        <dbReference type="Proteomes" id="UP000321736"/>
    </source>
</evidence>
<name>A0A239TJY7_9STAP</name>
<keyword evidence="8" id="KW-0921">Nickel transport</keyword>
<keyword evidence="5" id="KW-0533">Nickel</keyword>
<dbReference type="Gene3D" id="1.10.3720.10">
    <property type="entry name" value="MetI-like"/>
    <property type="match status" value="2"/>
</dbReference>
<feature type="transmembrane region" description="Helical" evidence="10">
    <location>
        <begin position="409"/>
        <end position="431"/>
    </location>
</feature>
<comment type="caution">
    <text evidence="12">The sequence shown here is derived from an EMBL/GenBank/DDBJ whole genome shotgun (WGS) entry which is preliminary data.</text>
</comment>
<comment type="subcellular location">
    <subcellularLocation>
        <location evidence="1">Cell inner membrane</location>
        <topology evidence="1">Multi-pass membrane protein</topology>
    </subcellularLocation>
    <subcellularLocation>
        <location evidence="10">Cell membrane</location>
        <topology evidence="10">Multi-pass membrane protein</topology>
    </subcellularLocation>
</comment>